<keyword evidence="3" id="KW-1185">Reference proteome</keyword>
<dbReference type="PANTHER" id="PTHR31639">
    <property type="entry name" value="F-BOX PROTEIN-LIKE"/>
    <property type="match status" value="1"/>
</dbReference>
<dbReference type="PANTHER" id="PTHR31639:SF42">
    <property type="entry name" value="OS02G0160200 PROTEIN"/>
    <property type="match status" value="1"/>
</dbReference>
<dbReference type="Gene3D" id="1.20.1280.50">
    <property type="match status" value="1"/>
</dbReference>
<gene>
    <name evidence="2" type="ORF">SHERM_28612</name>
</gene>
<dbReference type="Proteomes" id="UP001153555">
    <property type="component" value="Unassembled WGS sequence"/>
</dbReference>
<comment type="caution">
    <text evidence="2">The sequence shown here is derived from an EMBL/GenBank/DDBJ whole genome shotgun (WGS) entry which is preliminary data.</text>
</comment>
<dbReference type="PROSITE" id="PS50181">
    <property type="entry name" value="FBOX"/>
    <property type="match status" value="1"/>
</dbReference>
<dbReference type="InterPro" id="IPR036047">
    <property type="entry name" value="F-box-like_dom_sf"/>
</dbReference>
<reference evidence="2" key="1">
    <citation type="submission" date="2019-12" db="EMBL/GenBank/DDBJ databases">
        <authorList>
            <person name="Scholes J."/>
        </authorList>
    </citation>
    <scope>NUCLEOTIDE SEQUENCE</scope>
</reference>
<name>A0A9N7NFJ6_STRHE</name>
<evidence type="ECO:0000313" key="2">
    <source>
        <dbReference type="EMBL" id="CAA0833345.1"/>
    </source>
</evidence>
<evidence type="ECO:0000313" key="3">
    <source>
        <dbReference type="Proteomes" id="UP001153555"/>
    </source>
</evidence>
<dbReference type="Pfam" id="PF00646">
    <property type="entry name" value="F-box"/>
    <property type="match status" value="1"/>
</dbReference>
<dbReference type="InterPro" id="IPR001810">
    <property type="entry name" value="F-box_dom"/>
</dbReference>
<evidence type="ECO:0000259" key="1">
    <source>
        <dbReference type="PROSITE" id="PS50181"/>
    </source>
</evidence>
<accession>A0A9N7NFJ6</accession>
<dbReference type="AlphaFoldDB" id="A0A9N7NFJ6"/>
<proteinExistence type="predicted"/>
<protein>
    <submittedName>
        <fullName evidence="2">F-box/LRR-repeat protein</fullName>
    </submittedName>
</protein>
<dbReference type="EMBL" id="CACSLK010027838">
    <property type="protein sequence ID" value="CAA0833345.1"/>
    <property type="molecule type" value="Genomic_DNA"/>
</dbReference>
<dbReference type="OrthoDB" id="912756at2759"/>
<dbReference type="SUPFAM" id="SSF81383">
    <property type="entry name" value="F-box domain"/>
    <property type="match status" value="1"/>
</dbReference>
<sequence>MKAPRLMKDRISQLPQPILHRILDWLSQREAARTCTLSKSWRYIESTGPYFTMIEDHFNGSYREFINANERHLQLYHDHKICPQIIYVNLSTPGAE</sequence>
<feature type="domain" description="F-box" evidence="1">
    <location>
        <begin position="8"/>
        <end position="54"/>
    </location>
</feature>
<organism evidence="2 3">
    <name type="scientific">Striga hermonthica</name>
    <name type="common">Purple witchweed</name>
    <name type="synonym">Buchnera hermonthica</name>
    <dbReference type="NCBI Taxonomy" id="68872"/>
    <lineage>
        <taxon>Eukaryota</taxon>
        <taxon>Viridiplantae</taxon>
        <taxon>Streptophyta</taxon>
        <taxon>Embryophyta</taxon>
        <taxon>Tracheophyta</taxon>
        <taxon>Spermatophyta</taxon>
        <taxon>Magnoliopsida</taxon>
        <taxon>eudicotyledons</taxon>
        <taxon>Gunneridae</taxon>
        <taxon>Pentapetalae</taxon>
        <taxon>asterids</taxon>
        <taxon>lamiids</taxon>
        <taxon>Lamiales</taxon>
        <taxon>Orobanchaceae</taxon>
        <taxon>Buchnereae</taxon>
        <taxon>Striga</taxon>
    </lineage>
</organism>